<comment type="catalytic activity">
    <reaction evidence="10">
        <text>ATP + H2O = ADP + phosphate + H(+)</text>
        <dbReference type="Rhea" id="RHEA:13065"/>
        <dbReference type="ChEBI" id="CHEBI:15377"/>
        <dbReference type="ChEBI" id="CHEBI:15378"/>
        <dbReference type="ChEBI" id="CHEBI:30616"/>
        <dbReference type="ChEBI" id="CHEBI:43474"/>
        <dbReference type="ChEBI" id="CHEBI:456216"/>
        <dbReference type="EC" id="5.6.2.4"/>
    </reaction>
</comment>
<comment type="catalytic activity">
    <reaction evidence="8">
        <text>Couples ATP hydrolysis with the unwinding of duplex DNA by translocating in the 3'-5' direction.</text>
        <dbReference type="EC" id="5.6.2.4"/>
    </reaction>
</comment>
<dbReference type="CDD" id="cd18795">
    <property type="entry name" value="SF2_C_Ski2"/>
    <property type="match status" value="1"/>
</dbReference>
<dbReference type="PROSITE" id="PS51192">
    <property type="entry name" value="HELICASE_ATP_BIND_1"/>
    <property type="match status" value="1"/>
</dbReference>
<dbReference type="HOGENOM" id="CLU_000335_0_4_1"/>
<keyword evidence="4" id="KW-0347">Helicase</keyword>
<dbReference type="Proteomes" id="UP000054018">
    <property type="component" value="Unassembled WGS sequence"/>
</dbReference>
<dbReference type="InterPro" id="IPR004179">
    <property type="entry name" value="Sec63-dom"/>
</dbReference>
<dbReference type="InterPro" id="IPR052247">
    <property type="entry name" value="Meiotic_Crossover_Helicase"/>
</dbReference>
<dbReference type="Pfam" id="PF00270">
    <property type="entry name" value="DEAD"/>
    <property type="match status" value="1"/>
</dbReference>
<dbReference type="EMBL" id="KN833685">
    <property type="protein sequence ID" value="KIK31009.1"/>
    <property type="molecule type" value="Genomic_DNA"/>
</dbReference>
<dbReference type="OrthoDB" id="5575at2759"/>
<dbReference type="Pfam" id="PF23445">
    <property type="entry name" value="WHD_SNRNP200"/>
    <property type="match status" value="1"/>
</dbReference>
<organism evidence="14 15">
    <name type="scientific">Pisolithus microcarpus 441</name>
    <dbReference type="NCBI Taxonomy" id="765257"/>
    <lineage>
        <taxon>Eukaryota</taxon>
        <taxon>Fungi</taxon>
        <taxon>Dikarya</taxon>
        <taxon>Basidiomycota</taxon>
        <taxon>Agaricomycotina</taxon>
        <taxon>Agaricomycetes</taxon>
        <taxon>Agaricomycetidae</taxon>
        <taxon>Boletales</taxon>
        <taxon>Sclerodermatineae</taxon>
        <taxon>Pisolithaceae</taxon>
        <taxon>Pisolithus</taxon>
    </lineage>
</organism>
<dbReference type="Gene3D" id="1.10.10.10">
    <property type="entry name" value="Winged helix-like DNA-binding domain superfamily/Winged helix DNA-binding domain"/>
    <property type="match status" value="1"/>
</dbReference>
<evidence type="ECO:0000313" key="14">
    <source>
        <dbReference type="EMBL" id="KIK31009.1"/>
    </source>
</evidence>
<feature type="non-terminal residue" evidence="14">
    <location>
        <position position="1"/>
    </location>
</feature>
<evidence type="ECO:0000256" key="4">
    <source>
        <dbReference type="ARBA" id="ARBA00022806"/>
    </source>
</evidence>
<dbReference type="SUPFAM" id="SSF158702">
    <property type="entry name" value="Sec63 N-terminal domain-like"/>
    <property type="match status" value="1"/>
</dbReference>
<dbReference type="GO" id="GO:0005524">
    <property type="term" value="F:ATP binding"/>
    <property type="evidence" value="ECO:0007669"/>
    <property type="project" value="UniProtKB-KW"/>
</dbReference>
<evidence type="ECO:0000256" key="3">
    <source>
        <dbReference type="ARBA" id="ARBA00022801"/>
    </source>
</evidence>
<evidence type="ECO:0000259" key="13">
    <source>
        <dbReference type="PROSITE" id="PS51194"/>
    </source>
</evidence>
<dbReference type="InterPro" id="IPR057842">
    <property type="entry name" value="WH_MER3"/>
</dbReference>
<reference evidence="15" key="2">
    <citation type="submission" date="2015-01" db="EMBL/GenBank/DDBJ databases">
        <title>Evolutionary Origins and Diversification of the Mycorrhizal Mutualists.</title>
        <authorList>
            <consortium name="DOE Joint Genome Institute"/>
            <consortium name="Mycorrhizal Genomics Consortium"/>
            <person name="Kohler A."/>
            <person name="Kuo A."/>
            <person name="Nagy L.G."/>
            <person name="Floudas D."/>
            <person name="Copeland A."/>
            <person name="Barry K.W."/>
            <person name="Cichocki N."/>
            <person name="Veneault-Fourrey C."/>
            <person name="LaButti K."/>
            <person name="Lindquist E.A."/>
            <person name="Lipzen A."/>
            <person name="Lundell T."/>
            <person name="Morin E."/>
            <person name="Murat C."/>
            <person name="Riley R."/>
            <person name="Ohm R."/>
            <person name="Sun H."/>
            <person name="Tunlid A."/>
            <person name="Henrissat B."/>
            <person name="Grigoriev I.V."/>
            <person name="Hibbett D.S."/>
            <person name="Martin F."/>
        </authorList>
    </citation>
    <scope>NUCLEOTIDE SEQUENCE [LARGE SCALE GENOMIC DNA]</scope>
    <source>
        <strain evidence="15">441</strain>
    </source>
</reference>
<protein>
    <recommendedName>
        <fullName evidence="9">DNA 3'-5' helicase</fullName>
        <ecNumber evidence="9">5.6.2.4</ecNumber>
    </recommendedName>
</protein>
<accession>A0A0C9ZYF5</accession>
<evidence type="ECO:0000256" key="9">
    <source>
        <dbReference type="ARBA" id="ARBA00034808"/>
    </source>
</evidence>
<evidence type="ECO:0000256" key="8">
    <source>
        <dbReference type="ARBA" id="ARBA00034617"/>
    </source>
</evidence>
<dbReference type="SMART" id="SM00973">
    <property type="entry name" value="Sec63"/>
    <property type="match status" value="1"/>
</dbReference>
<evidence type="ECO:0000256" key="2">
    <source>
        <dbReference type="ARBA" id="ARBA00022741"/>
    </source>
</evidence>
<dbReference type="InterPro" id="IPR027417">
    <property type="entry name" value="P-loop_NTPase"/>
</dbReference>
<keyword evidence="3" id="KW-0378">Hydrolase</keyword>
<name>A0A0C9ZYF5_9AGAM</name>
<sequence length="1413" mass="158602">MWHVDGGFPYYDSDDATADTDHVPACYSPLQHPQCNIAGAGGLYDHNRSSTGTLGDYMRGEHTSRLLICTQIHPHPHQPVRAILRAATPAQITVHPVMLVRYLPGDMQSVTKQYRIMVELKFVIASAERSTRQGPSVTPCLPDLSIQSRHLSVHDYTPSGENPRNSFGIRLRPVSELPDRYRGVFKFGVFNAMQSTCLDKVLHSNENLIVSAPTGSGKTVLFELGIIRMISQVTNGNPIKCVYVAPTKALCAEKQKEWAAKFGGLGVKSCELTGDTLAFGKGIWGEARNAQIMYVSLHFTYLLLNPRHVKSRVTTAEKWDSLTRNWTDHSKILSQIQLFLVDEVHILNESRGSTLEVIVSRMKARGPAVRFLLVSATVPNVEDIASWIGSNDGADRPATIFQFGEDFRPCRLSKVVYGIPKPKGQNDFVYARTLDRRLFSLLQQHSQNKPILVFCPTRKGASTVGGTVATAKQLATDYEVALKARQPLPWSPPTRIDLMFHDKDLALLTAMGIAVHHAGLNLDDRKAVEDLYTAKKLRVLVSTSTLAVGVNLPAHMVVIKGVKLFQNGETREYSDLEILQMMGRAGRPQFDDEGIAMILCEAELETKYRALVHGTTTIESSLHRNLVEHLNSEICLRTITDLESARDWLRHSFLFRRIQKNPQHYNIGKEESESWQDKIDAIVMESIYNLRDTQLITYTAEDGTLCSTEYGDIMSKFYICQATVRKALLPATATIRQILEMMSCSKELADLKLRSGERQVYEKIRCHNDVRFPVRKVSGTGDKVFLLVQAILAGLPLNSPEFRNTEAQPYLEAISIFRHFSRIVTAEVAIVKRCGTQVKHALELARCLHAKAWEDHPLVLRQIEHIGEKSAKVLAEHGISSIQKLAEIPPFRIEELLNRRPPFGSEVLAAAKEFPRYFVNVKETRAFPSDGKNPVEVELSIECGLLPDSMASRKAKVPKRTGTEMTTLLTLTSDLIFIDFRRIATKALMEKKDFTLTASLTKPSQAINIHISSEKSAGVTVTATYKPLVEHSKYPMVDTRPPTSVELDMQGLENCPDLWEMDISDDDVRTAPSAGTNFNVPGDKTSVARLVPATQIQHLSSACEEMKDKGHRMRPDGKYECNHTCKDKFKCRHYCCKEGLADPPRSHRKDAQTERPLERKESMKRNHRKIVQSCFTEQNYEEPSRQRNEASGRLQSHIPKKGATERKRRFFPNFDLELASLRSNSPICDSKALGGDDDELESISEILNRDRSRKPETNHADAVIGQAHIDSQPPESGQEAGMIEVRKDKRPRKTPSNENEAPARKHRRTVEYPQEEKSTFASLINKSLESHTTPLFFTSSPGTGYAVPSQISETSCDRPSTPAQTAAYEEFYFDDTCFDDLSTSAWETFSDYSRATDASKEHPGHQTPQRGRR</sequence>
<dbReference type="Pfam" id="PF00271">
    <property type="entry name" value="Helicase_C"/>
    <property type="match status" value="1"/>
</dbReference>
<evidence type="ECO:0000259" key="12">
    <source>
        <dbReference type="PROSITE" id="PS51192"/>
    </source>
</evidence>
<keyword evidence="15" id="KW-1185">Reference proteome</keyword>
<comment type="similarity">
    <text evidence="1">Belongs to the helicase family. SKI2 subfamily.</text>
</comment>
<dbReference type="Gene3D" id="1.10.3380.10">
    <property type="entry name" value="Sec63 N-terminal domain-like domain"/>
    <property type="match status" value="1"/>
</dbReference>
<dbReference type="GO" id="GO:0016787">
    <property type="term" value="F:hydrolase activity"/>
    <property type="evidence" value="ECO:0007669"/>
    <property type="project" value="UniProtKB-KW"/>
</dbReference>
<dbReference type="SMART" id="SM00490">
    <property type="entry name" value="HELICc"/>
    <property type="match status" value="1"/>
</dbReference>
<dbReference type="InterPro" id="IPR001650">
    <property type="entry name" value="Helicase_C-like"/>
</dbReference>
<evidence type="ECO:0000256" key="7">
    <source>
        <dbReference type="ARBA" id="ARBA00023254"/>
    </source>
</evidence>
<dbReference type="SUPFAM" id="SSF46785">
    <property type="entry name" value="Winged helix' DNA-binding domain"/>
    <property type="match status" value="1"/>
</dbReference>
<dbReference type="FunFam" id="1.10.10.10:FF:000012">
    <property type="entry name" value="U5 small nuclear ribonucleoprotein helicase"/>
    <property type="match status" value="1"/>
</dbReference>
<feature type="region of interest" description="Disordered" evidence="11">
    <location>
        <begin position="1264"/>
        <end position="1315"/>
    </location>
</feature>
<gene>
    <name evidence="14" type="ORF">PISMIDRAFT_5571</name>
</gene>
<dbReference type="GO" id="GO:0003676">
    <property type="term" value="F:nucleic acid binding"/>
    <property type="evidence" value="ECO:0007669"/>
    <property type="project" value="InterPro"/>
</dbReference>
<dbReference type="InterPro" id="IPR014001">
    <property type="entry name" value="Helicase_ATP-bd"/>
</dbReference>
<keyword evidence="6" id="KW-0413">Isomerase</keyword>
<feature type="domain" description="Helicase C-terminal" evidence="13">
    <location>
        <begin position="433"/>
        <end position="634"/>
    </location>
</feature>
<reference evidence="14 15" key="1">
    <citation type="submission" date="2014-04" db="EMBL/GenBank/DDBJ databases">
        <authorList>
            <consortium name="DOE Joint Genome Institute"/>
            <person name="Kuo A."/>
            <person name="Kohler A."/>
            <person name="Costa M.D."/>
            <person name="Nagy L.G."/>
            <person name="Floudas D."/>
            <person name="Copeland A."/>
            <person name="Barry K.W."/>
            <person name="Cichocki N."/>
            <person name="Veneault-Fourrey C."/>
            <person name="LaButti K."/>
            <person name="Lindquist E.A."/>
            <person name="Lipzen A."/>
            <person name="Lundell T."/>
            <person name="Morin E."/>
            <person name="Murat C."/>
            <person name="Sun H."/>
            <person name="Tunlid A."/>
            <person name="Henrissat B."/>
            <person name="Grigoriev I.V."/>
            <person name="Hibbett D.S."/>
            <person name="Martin F."/>
            <person name="Nordberg H.P."/>
            <person name="Cantor M.N."/>
            <person name="Hua S.X."/>
        </authorList>
    </citation>
    <scope>NUCLEOTIDE SEQUENCE [LARGE SCALE GENOMIC DNA]</scope>
    <source>
        <strain evidence="14 15">441</strain>
    </source>
</reference>
<dbReference type="InterPro" id="IPR011545">
    <property type="entry name" value="DEAD/DEAH_box_helicase_dom"/>
</dbReference>
<proteinExistence type="inferred from homology"/>
<keyword evidence="2" id="KW-0547">Nucleotide-binding</keyword>
<keyword evidence="7" id="KW-0469">Meiosis</keyword>
<feature type="domain" description="Helicase ATP-binding" evidence="12">
    <location>
        <begin position="199"/>
        <end position="396"/>
    </location>
</feature>
<evidence type="ECO:0000256" key="10">
    <source>
        <dbReference type="ARBA" id="ARBA00048988"/>
    </source>
</evidence>
<dbReference type="SMART" id="SM00487">
    <property type="entry name" value="DEXDc"/>
    <property type="match status" value="1"/>
</dbReference>
<dbReference type="PANTHER" id="PTHR47835:SF3">
    <property type="entry name" value="HELICASE FOR MEIOSIS 1"/>
    <property type="match status" value="1"/>
</dbReference>
<feature type="region of interest" description="Disordered" evidence="11">
    <location>
        <begin position="1393"/>
        <end position="1413"/>
    </location>
</feature>
<dbReference type="GO" id="GO:0043138">
    <property type="term" value="F:3'-5' DNA helicase activity"/>
    <property type="evidence" value="ECO:0007669"/>
    <property type="project" value="UniProtKB-EC"/>
</dbReference>
<dbReference type="PROSITE" id="PS51194">
    <property type="entry name" value="HELICASE_CTER"/>
    <property type="match status" value="1"/>
</dbReference>
<feature type="region of interest" description="Disordered" evidence="11">
    <location>
        <begin position="1142"/>
        <end position="1206"/>
    </location>
</feature>
<dbReference type="InterPro" id="IPR036390">
    <property type="entry name" value="WH_DNA-bd_sf"/>
</dbReference>
<dbReference type="InterPro" id="IPR036388">
    <property type="entry name" value="WH-like_DNA-bd_sf"/>
</dbReference>
<dbReference type="PANTHER" id="PTHR47835">
    <property type="entry name" value="HFM1, ATP DEPENDENT DNA HELICASE HOMOLOG"/>
    <property type="match status" value="1"/>
</dbReference>
<dbReference type="Gene3D" id="3.40.50.300">
    <property type="entry name" value="P-loop containing nucleotide triphosphate hydrolases"/>
    <property type="match status" value="2"/>
</dbReference>
<evidence type="ECO:0000256" key="5">
    <source>
        <dbReference type="ARBA" id="ARBA00022840"/>
    </source>
</evidence>
<dbReference type="GO" id="GO:0051321">
    <property type="term" value="P:meiotic cell cycle"/>
    <property type="evidence" value="ECO:0007669"/>
    <property type="project" value="UniProtKB-KW"/>
</dbReference>
<dbReference type="SUPFAM" id="SSF52540">
    <property type="entry name" value="P-loop containing nucleoside triphosphate hydrolases"/>
    <property type="match status" value="1"/>
</dbReference>
<evidence type="ECO:0000256" key="6">
    <source>
        <dbReference type="ARBA" id="ARBA00023235"/>
    </source>
</evidence>
<evidence type="ECO:0000256" key="1">
    <source>
        <dbReference type="ARBA" id="ARBA00010140"/>
    </source>
</evidence>
<feature type="compositionally biased region" description="Basic and acidic residues" evidence="11">
    <location>
        <begin position="1149"/>
        <end position="1164"/>
    </location>
</feature>
<evidence type="ECO:0000256" key="11">
    <source>
        <dbReference type="SAM" id="MobiDB-lite"/>
    </source>
</evidence>
<evidence type="ECO:0000313" key="15">
    <source>
        <dbReference type="Proteomes" id="UP000054018"/>
    </source>
</evidence>
<dbReference type="Pfam" id="PF02889">
    <property type="entry name" value="Sec63"/>
    <property type="match status" value="1"/>
</dbReference>
<keyword evidence="5" id="KW-0067">ATP-binding</keyword>
<dbReference type="EC" id="5.6.2.4" evidence="9"/>
<dbReference type="STRING" id="765257.A0A0C9ZYF5"/>